<dbReference type="RefSeq" id="WP_189099981.1">
    <property type="nucleotide sequence ID" value="NZ_BMQO01000003.1"/>
</dbReference>
<protein>
    <submittedName>
        <fullName evidence="3">Urease accessory protein UreJ</fullName>
    </submittedName>
</protein>
<keyword evidence="4" id="KW-1185">Reference proteome</keyword>
<sequence>MRTLRILTAFLLASTASAHSGSVTSGFGAGILHPLAGPDHLLAMVSIGILAAPFGKRGLWIPAAFMTAMMLGGLSGVAGLHLPFMEQGVALTVLTLGLLLAFTSRLPPGTLALLAGVMGLLHGHAHGTELPENVGALEFFTGFTVATGLLHVVGYGLGVRAGLRRGVGLGVAAAGAWLLLGA</sequence>
<dbReference type="EMBL" id="BMQO01000003">
    <property type="protein sequence ID" value="GGS22495.1"/>
    <property type="molecule type" value="Genomic_DNA"/>
</dbReference>
<reference evidence="4" key="1">
    <citation type="journal article" date="2019" name="Int. J. Syst. Evol. Microbiol.">
        <title>The Global Catalogue of Microorganisms (GCM) 10K type strain sequencing project: providing services to taxonomists for standard genome sequencing and annotation.</title>
        <authorList>
            <consortium name="The Broad Institute Genomics Platform"/>
            <consortium name="The Broad Institute Genome Sequencing Center for Infectious Disease"/>
            <person name="Wu L."/>
            <person name="Ma J."/>
        </authorList>
    </citation>
    <scope>NUCLEOTIDE SEQUENCE [LARGE SCALE GENOMIC DNA]</scope>
    <source>
        <strain evidence="4">JCM 31406</strain>
    </source>
</reference>
<keyword evidence="1" id="KW-1133">Transmembrane helix</keyword>
<evidence type="ECO:0000313" key="4">
    <source>
        <dbReference type="Proteomes" id="UP000620633"/>
    </source>
</evidence>
<feature type="chain" id="PRO_5045126644" evidence="2">
    <location>
        <begin position="21"/>
        <end position="182"/>
    </location>
</feature>
<dbReference type="PIRSF" id="PIRSF016919">
    <property type="entry name" value="HupE_UreJ"/>
    <property type="match status" value="1"/>
</dbReference>
<dbReference type="InterPro" id="IPR007038">
    <property type="entry name" value="HupE_UreJ"/>
</dbReference>
<dbReference type="Pfam" id="PF04955">
    <property type="entry name" value="HupE_UreJ"/>
    <property type="match status" value="1"/>
</dbReference>
<name>A0ABQ2SGF3_9DEIO</name>
<keyword evidence="1" id="KW-0472">Membrane</keyword>
<dbReference type="Proteomes" id="UP000620633">
    <property type="component" value="Unassembled WGS sequence"/>
</dbReference>
<feature type="transmembrane region" description="Helical" evidence="1">
    <location>
        <begin position="59"/>
        <end position="78"/>
    </location>
</feature>
<feature type="transmembrane region" description="Helical" evidence="1">
    <location>
        <begin position="139"/>
        <end position="157"/>
    </location>
</feature>
<accession>A0ABQ2SGF3</accession>
<evidence type="ECO:0000256" key="1">
    <source>
        <dbReference type="SAM" id="Phobius"/>
    </source>
</evidence>
<keyword evidence="2" id="KW-0732">Signal</keyword>
<proteinExistence type="predicted"/>
<evidence type="ECO:0000256" key="2">
    <source>
        <dbReference type="SAM" id="SignalP"/>
    </source>
</evidence>
<keyword evidence="1" id="KW-0812">Transmembrane</keyword>
<evidence type="ECO:0000313" key="3">
    <source>
        <dbReference type="EMBL" id="GGS22495.1"/>
    </source>
</evidence>
<feature type="signal peptide" evidence="2">
    <location>
        <begin position="1"/>
        <end position="20"/>
    </location>
</feature>
<gene>
    <name evidence="3" type="ORF">GCM10008961_12480</name>
</gene>
<organism evidence="3 4">
    <name type="scientific">Deinococcus knuensis</name>
    <dbReference type="NCBI Taxonomy" id="1837380"/>
    <lineage>
        <taxon>Bacteria</taxon>
        <taxon>Thermotogati</taxon>
        <taxon>Deinococcota</taxon>
        <taxon>Deinococci</taxon>
        <taxon>Deinococcales</taxon>
        <taxon>Deinococcaceae</taxon>
        <taxon>Deinococcus</taxon>
    </lineage>
</organism>
<comment type="caution">
    <text evidence="3">The sequence shown here is derived from an EMBL/GenBank/DDBJ whole genome shotgun (WGS) entry which is preliminary data.</text>
</comment>